<dbReference type="RefSeq" id="WP_103112835.1">
    <property type="nucleotide sequence ID" value="NZ_BEIU01000002.1"/>
</dbReference>
<dbReference type="EMBL" id="BEYQ01000010">
    <property type="protein sequence ID" value="GBD54172.1"/>
    <property type="molecule type" value="Genomic_DNA"/>
</dbReference>
<proteinExistence type="predicted"/>
<organism evidence="1 2">
    <name type="scientific">Microcystis aeruginosa NIES-298</name>
    <dbReference type="NCBI Taxonomy" id="449468"/>
    <lineage>
        <taxon>Bacteria</taxon>
        <taxon>Bacillati</taxon>
        <taxon>Cyanobacteriota</taxon>
        <taxon>Cyanophyceae</taxon>
        <taxon>Oscillatoriophycideae</taxon>
        <taxon>Chroococcales</taxon>
        <taxon>Microcystaceae</taxon>
        <taxon>Microcystis</taxon>
    </lineage>
</organism>
<protein>
    <submittedName>
        <fullName evidence="1">Uncharacterized protein</fullName>
    </submittedName>
</protein>
<accession>A0A2H6BVI6</accession>
<dbReference type="AlphaFoldDB" id="A0A2H6BVI6"/>
<evidence type="ECO:0000313" key="2">
    <source>
        <dbReference type="Proteomes" id="UP000236321"/>
    </source>
</evidence>
<comment type="caution">
    <text evidence="1">The sequence shown here is derived from an EMBL/GenBank/DDBJ whole genome shotgun (WGS) entry which is preliminary data.</text>
</comment>
<name>A0A2H6BVI6_MICAE</name>
<gene>
    <name evidence="1" type="ORF">BGM30_32650</name>
</gene>
<evidence type="ECO:0000313" key="1">
    <source>
        <dbReference type="EMBL" id="GBD54172.1"/>
    </source>
</evidence>
<sequence>MANTIQPSECSIFIQIWVDTNALQNGSTNGVYLVDSNCNNGSSQGGTTSLITNVTTNSKICWTILNTNINSDVQLSIANFSNASVFGAGGTPQQYQLNIWTGQVQANGEAQYSITFNAEKGVGITTTVNPTLSVHS</sequence>
<reference evidence="2" key="1">
    <citation type="submission" date="2017-12" db="EMBL/GenBank/DDBJ databases">
        <title>Improved Draft Genome Sequence of Microcystis aeruginosa NIES-298, a Microcystin-Producing Cyanobacterium from Lake Kasumigaura, Japan.</title>
        <authorList>
            <person name="Yamaguchi H."/>
            <person name="Suzuki S."/>
            <person name="Kawachi M."/>
        </authorList>
    </citation>
    <scope>NUCLEOTIDE SEQUENCE [LARGE SCALE GENOMIC DNA]</scope>
    <source>
        <strain evidence="2">NIES-298</strain>
    </source>
</reference>
<dbReference type="Proteomes" id="UP000236321">
    <property type="component" value="Unassembled WGS sequence"/>
</dbReference>